<dbReference type="EMBL" id="HF679131">
    <property type="protein sequence ID" value="CCU55432.1"/>
    <property type="molecule type" value="Genomic_DNA"/>
</dbReference>
<dbReference type="KEGG" id="vg:15614040"/>
<protein>
    <submittedName>
        <fullName evidence="1">Uncharacterized protein</fullName>
    </submittedName>
</protein>
<reference evidence="1" key="1">
    <citation type="journal article" date="2013" name="J. Virol.">
        <title>New Insights into the Evolution of Entomopoxvirinae from the Complete Genome Sequences of Four Entomopoxviruses Infecting Adoxophyes honmai, Choristoneura biennis, Choristoneura rosaceana, and Mythimna separata.</title>
        <authorList>
            <person name="Theze J."/>
            <person name="Takatsuka J."/>
            <person name="Li Z."/>
            <person name="Gallais J."/>
            <person name="Doucet D."/>
            <person name="Arif B."/>
            <person name="Nakai M."/>
            <person name="Herniou E.A."/>
        </authorList>
    </citation>
    <scope>NUCLEOTIDE SEQUENCE</scope>
    <source>
        <strain evidence="1">Tokyo</strain>
    </source>
</reference>
<dbReference type="Proteomes" id="UP000792575">
    <property type="component" value="Genome"/>
</dbReference>
<keyword evidence="2" id="KW-1185">Reference proteome</keyword>
<name>A0A916KP64_9POXV</name>
<accession>A0A916KP64</accession>
<evidence type="ECO:0000313" key="1">
    <source>
        <dbReference type="EMBL" id="CCU55432.1"/>
    </source>
</evidence>
<dbReference type="GeneID" id="15614040"/>
<dbReference type="RefSeq" id="YP_008003934.1">
    <property type="nucleotide sequence ID" value="NC_021247.1"/>
</dbReference>
<sequence length="280" mass="33674">MINPSEFITINDIEENINKTALEEECNEFISFNKECIYQYNNLFKNIIKLIHKLDDKSKYNIHKFITNNISKLYLFKSKTLLPCYISIYYLCNDNIILNSTMCKFLFTLEVKQNKIRENINIISNIDLNNTLNYPINNISSIIRGWVYTIDCNLCKNLLKYFEIIPRLILFNLKLSNRDIKISTIPTHFDIHKTIDNYVFILLHYIYNNKLFNPHFKKIELIYDLIYKNIINKTNNNKKTKINNSHYKIIYCNYIIDVYIRKYVERNVDNIIFDNCCTHY</sequence>
<gene>
    <name evidence="1" type="ORF">AHEV_111</name>
</gene>
<proteinExistence type="predicted"/>
<dbReference type="OrthoDB" id="12500at10239"/>
<evidence type="ECO:0000313" key="2">
    <source>
        <dbReference type="Proteomes" id="UP000792575"/>
    </source>
</evidence>
<organism evidence="1 2">
    <name type="scientific">Adoxophyes honmai entomopoxvirus 'L'</name>
    <dbReference type="NCBI Taxonomy" id="1293540"/>
    <lineage>
        <taxon>Viruses</taxon>
        <taxon>Varidnaviria</taxon>
        <taxon>Bamfordvirae</taxon>
        <taxon>Nucleocytoviricota</taxon>
        <taxon>Pokkesviricetes</taxon>
        <taxon>Chitovirales</taxon>
        <taxon>Poxviridae</taxon>
        <taxon>Entomopoxvirinae</taxon>
        <taxon>Betaentomopoxvirus</taxon>
        <taxon>Betaentomopoxvirus ahonmai</taxon>
    </lineage>
</organism>